<feature type="region of interest" description="Disordered" evidence="8">
    <location>
        <begin position="219"/>
        <end position="251"/>
    </location>
</feature>
<accession>A0A9P4IF94</accession>
<dbReference type="Pfam" id="PF00875">
    <property type="entry name" value="DNA_photolyase"/>
    <property type="match status" value="1"/>
</dbReference>
<evidence type="ECO:0000313" key="10">
    <source>
        <dbReference type="EMBL" id="KAF2098029.1"/>
    </source>
</evidence>
<name>A0A9P4IF94_9PEZI</name>
<evidence type="ECO:0000256" key="4">
    <source>
        <dbReference type="ARBA" id="ARBA00022991"/>
    </source>
</evidence>
<dbReference type="InterPro" id="IPR036134">
    <property type="entry name" value="Crypto/Photolyase_FAD-like_sf"/>
</dbReference>
<comment type="cofactor">
    <cofactor evidence="5 7">
        <name>FAD</name>
        <dbReference type="ChEBI" id="CHEBI:57692"/>
    </cofactor>
    <text evidence="5 7">Binds 1 FAD per subunit.</text>
</comment>
<reference evidence="10" key="1">
    <citation type="journal article" date="2020" name="Stud. Mycol.">
        <title>101 Dothideomycetes genomes: a test case for predicting lifestyles and emergence of pathogens.</title>
        <authorList>
            <person name="Haridas S."/>
            <person name="Albert R."/>
            <person name="Binder M."/>
            <person name="Bloem J."/>
            <person name="Labutti K."/>
            <person name="Salamov A."/>
            <person name="Andreopoulos B."/>
            <person name="Baker S."/>
            <person name="Barry K."/>
            <person name="Bills G."/>
            <person name="Bluhm B."/>
            <person name="Cannon C."/>
            <person name="Castanera R."/>
            <person name="Culley D."/>
            <person name="Daum C."/>
            <person name="Ezra D."/>
            <person name="Gonzalez J."/>
            <person name="Henrissat B."/>
            <person name="Kuo A."/>
            <person name="Liang C."/>
            <person name="Lipzen A."/>
            <person name="Lutzoni F."/>
            <person name="Magnuson J."/>
            <person name="Mondo S."/>
            <person name="Nolan M."/>
            <person name="Ohm R."/>
            <person name="Pangilinan J."/>
            <person name="Park H.-J."/>
            <person name="Ramirez L."/>
            <person name="Alfaro M."/>
            <person name="Sun H."/>
            <person name="Tritt A."/>
            <person name="Yoshinaga Y."/>
            <person name="Zwiers L.-H."/>
            <person name="Turgeon B."/>
            <person name="Goodwin S."/>
            <person name="Spatafora J."/>
            <person name="Crous P."/>
            <person name="Grigoriev I."/>
        </authorList>
    </citation>
    <scope>NUCLEOTIDE SEQUENCE</scope>
    <source>
        <strain evidence="10">CBS 133067</strain>
    </source>
</reference>
<dbReference type="AlphaFoldDB" id="A0A9P4IF94"/>
<dbReference type="InterPro" id="IPR036155">
    <property type="entry name" value="Crypto/Photolyase_N_sf"/>
</dbReference>
<feature type="site" description="Electron transfer via tryptophanyl radical" evidence="6">
    <location>
        <position position="416"/>
    </location>
</feature>
<dbReference type="InterPro" id="IPR005101">
    <property type="entry name" value="Cryptochr/Photolyase_FAD-bd"/>
</dbReference>
<dbReference type="SUPFAM" id="SSF52425">
    <property type="entry name" value="Cryptochrome/photolyase, N-terminal domain"/>
    <property type="match status" value="1"/>
</dbReference>
<dbReference type="InterPro" id="IPR002081">
    <property type="entry name" value="Cryptochrome/DNA_photolyase_1"/>
</dbReference>
<dbReference type="PROSITE" id="PS51645">
    <property type="entry name" value="PHR_CRY_ALPHA_BETA"/>
    <property type="match status" value="1"/>
</dbReference>
<feature type="site" description="Electron transfer via tryptophanyl radical" evidence="6">
    <location>
        <position position="506"/>
    </location>
</feature>
<dbReference type="InterPro" id="IPR014133">
    <property type="entry name" value="Cry_DASH"/>
</dbReference>
<comment type="cofactor">
    <cofactor evidence="7">
        <name>(6R)-5,10-methylene-5,6,7,8-tetrahydrofolate</name>
        <dbReference type="ChEBI" id="CHEBI:15636"/>
    </cofactor>
    <text evidence="7">Binds 1 5,10-methenyltetrahydrofolate (MTHF) per subunit.</text>
</comment>
<feature type="binding site" evidence="5">
    <location>
        <position position="317"/>
    </location>
    <ligand>
        <name>FAD</name>
        <dbReference type="ChEBI" id="CHEBI:57692"/>
    </ligand>
</feature>
<feature type="domain" description="Photolyase/cryptochrome alpha/beta" evidence="9">
    <location>
        <begin position="9"/>
        <end position="194"/>
    </location>
</feature>
<dbReference type="Gene3D" id="1.25.40.80">
    <property type="match status" value="1"/>
</dbReference>
<dbReference type="GO" id="GO:0000719">
    <property type="term" value="P:photoreactive repair"/>
    <property type="evidence" value="ECO:0007669"/>
    <property type="project" value="TreeGrafter"/>
</dbReference>
<protein>
    <recommendedName>
        <fullName evidence="7">Cryptochrome DASH</fullName>
    </recommendedName>
</protein>
<dbReference type="PANTHER" id="PTHR11455:SF22">
    <property type="entry name" value="CRYPTOCHROME DASH"/>
    <property type="match status" value="1"/>
</dbReference>
<sequence length="644" mass="72351">MTTKPPRPRILIYLLRRDLRLTDNPVLHEIARAFSSPSPSFTHLLPIYVFPAQQVEVSGFLRKFSKEEYARSPYPPARSPHGDFWRCGPHRAKFLTESVWNVKESLQDVGSGLIIRVGMLHHVINDALEWFDGNESDTLERRDSGPASDTDRGEIVGVWMTKDETTEEKTEEQGVRAVVEGCGKEFRLFEDEKYFVDDRDLPFQRIEDLPNIYTTFRQQVEPLRSRPRRPLPPPKKLPPLPPAGSVPPQTPPFSIPDSLDTILTAVLAPLETDPYHGLPNVPSWPSNTESAHPFRGGETEAQERMWHLLSSGAMTSYKDTRNGLLGTDFSTKLAGFLALGCVSARWVHAEMLEFEGGSNFAHQHHSNGGFNDGENPGTAGVRFELLWRDYMRLCARKFGPKLFHLTGFVDDEEKKWKSVDHSTPGLGDDPDTTKDTLNRFLEGRTGIGLIDAAQRELFLTGYTSNRARQNVASFLAKHLGIDWRLGAEWYECMLVDYDCASNWGNWQYVAGVGNDPRQGRTFNPIKQALDYDKNGEYIKAWVPELRGLETGSQTAHQAGAQEHDQEALMGVFQAWRMAESDKEALGLKGVDWVERPLVKIPFEVRRSGASGRGRGRGRGRGGPGRGRGAIPYVGGRGERWKSGE</sequence>
<evidence type="ECO:0000313" key="11">
    <source>
        <dbReference type="Proteomes" id="UP000799772"/>
    </source>
</evidence>
<dbReference type="GO" id="GO:0003684">
    <property type="term" value="F:damaged DNA binding"/>
    <property type="evidence" value="ECO:0007669"/>
    <property type="project" value="TreeGrafter"/>
</dbReference>
<dbReference type="GO" id="GO:0003904">
    <property type="term" value="F:deoxyribodipyrimidine photo-lyase activity"/>
    <property type="evidence" value="ECO:0007669"/>
    <property type="project" value="TreeGrafter"/>
</dbReference>
<dbReference type="GO" id="GO:0071949">
    <property type="term" value="F:FAD binding"/>
    <property type="evidence" value="ECO:0007669"/>
    <property type="project" value="TreeGrafter"/>
</dbReference>
<evidence type="ECO:0000256" key="6">
    <source>
        <dbReference type="PIRSR" id="PIRSR602081-2"/>
    </source>
</evidence>
<organism evidence="10 11">
    <name type="scientific">Rhizodiscina lignyota</name>
    <dbReference type="NCBI Taxonomy" id="1504668"/>
    <lineage>
        <taxon>Eukaryota</taxon>
        <taxon>Fungi</taxon>
        <taxon>Dikarya</taxon>
        <taxon>Ascomycota</taxon>
        <taxon>Pezizomycotina</taxon>
        <taxon>Dothideomycetes</taxon>
        <taxon>Pleosporomycetidae</taxon>
        <taxon>Aulographales</taxon>
        <taxon>Rhizodiscinaceae</taxon>
        <taxon>Rhizodiscina</taxon>
    </lineage>
</organism>
<evidence type="ECO:0000259" key="9">
    <source>
        <dbReference type="PROSITE" id="PS51645"/>
    </source>
</evidence>
<dbReference type="EMBL" id="ML978127">
    <property type="protein sequence ID" value="KAF2098029.1"/>
    <property type="molecule type" value="Genomic_DNA"/>
</dbReference>
<dbReference type="Gene3D" id="3.40.50.620">
    <property type="entry name" value="HUPs"/>
    <property type="match status" value="1"/>
</dbReference>
<dbReference type="InterPro" id="IPR006050">
    <property type="entry name" value="DNA_photolyase_N"/>
</dbReference>
<feature type="region of interest" description="Disordered" evidence="8">
    <location>
        <begin position="606"/>
        <end position="644"/>
    </location>
</feature>
<dbReference type="OrthoDB" id="435881at2759"/>
<dbReference type="PRINTS" id="PR00147">
    <property type="entry name" value="DNAPHOTLYASE"/>
</dbReference>
<keyword evidence="2 5" id="KW-0285">Flavoprotein</keyword>
<dbReference type="Gene3D" id="1.10.579.10">
    <property type="entry name" value="DNA Cyclobutane Dipyrimidine Photolyase, subunit A, domain 3"/>
    <property type="match status" value="1"/>
</dbReference>
<keyword evidence="3 5" id="KW-0274">FAD</keyword>
<feature type="site" description="Electron transfer via tryptophanyl radical" evidence="6">
    <location>
        <position position="483"/>
    </location>
</feature>
<proteinExistence type="inferred from homology"/>
<evidence type="ECO:0000256" key="1">
    <source>
        <dbReference type="ARBA" id="ARBA00005862"/>
    </source>
</evidence>
<evidence type="ECO:0000256" key="8">
    <source>
        <dbReference type="SAM" id="MobiDB-lite"/>
    </source>
</evidence>
<feature type="compositionally biased region" description="Pro residues" evidence="8">
    <location>
        <begin position="230"/>
        <end position="251"/>
    </location>
</feature>
<comment type="caution">
    <text evidence="10">The sequence shown here is derived from an EMBL/GenBank/DDBJ whole genome shotgun (WGS) entry which is preliminary data.</text>
</comment>
<evidence type="ECO:0000256" key="7">
    <source>
        <dbReference type="RuleBase" id="RU367151"/>
    </source>
</evidence>
<dbReference type="SUPFAM" id="SSF48173">
    <property type="entry name" value="Cryptochrome/photolyase FAD-binding domain"/>
    <property type="match status" value="1"/>
</dbReference>
<dbReference type="Proteomes" id="UP000799772">
    <property type="component" value="Unassembled WGS sequence"/>
</dbReference>
<keyword evidence="4 7" id="KW-0157">Chromophore</keyword>
<dbReference type="InterPro" id="IPR014729">
    <property type="entry name" value="Rossmann-like_a/b/a_fold"/>
</dbReference>
<comment type="function">
    <text evidence="7">May have a photoreceptor function.</text>
</comment>
<dbReference type="PANTHER" id="PTHR11455">
    <property type="entry name" value="CRYPTOCHROME"/>
    <property type="match status" value="1"/>
</dbReference>
<evidence type="ECO:0000256" key="2">
    <source>
        <dbReference type="ARBA" id="ARBA00022630"/>
    </source>
</evidence>
<feature type="binding site" evidence="5">
    <location>
        <begin position="496"/>
        <end position="498"/>
    </location>
    <ligand>
        <name>FAD</name>
        <dbReference type="ChEBI" id="CHEBI:57692"/>
    </ligand>
</feature>
<dbReference type="NCBIfam" id="TIGR02765">
    <property type="entry name" value="crypto_DASH"/>
    <property type="match status" value="1"/>
</dbReference>
<evidence type="ECO:0000256" key="5">
    <source>
        <dbReference type="PIRSR" id="PIRSR602081-1"/>
    </source>
</evidence>
<evidence type="ECO:0000256" key="3">
    <source>
        <dbReference type="ARBA" id="ARBA00022827"/>
    </source>
</evidence>
<dbReference type="Pfam" id="PF03441">
    <property type="entry name" value="FAD_binding_7"/>
    <property type="match status" value="1"/>
</dbReference>
<gene>
    <name evidence="10" type="ORF">NA57DRAFT_40069</name>
</gene>
<comment type="similarity">
    <text evidence="1 7">Belongs to the DNA photolyase class-1 family.</text>
</comment>
<keyword evidence="11" id="KW-1185">Reference proteome</keyword>